<protein>
    <submittedName>
        <fullName evidence="2">Uncharacterized protein</fullName>
    </submittedName>
</protein>
<comment type="caution">
    <text evidence="2">The sequence shown here is derived from an EMBL/GenBank/DDBJ whole genome shotgun (WGS) entry which is preliminary data.</text>
</comment>
<keyword evidence="1" id="KW-0472">Membrane</keyword>
<proteinExistence type="predicted"/>
<sequence>MPGLAIDSGALFALQVNSSFFWMFQSLLGVTTRGTLKALTFVTTLASVVSLVIVSAISLVA</sequence>
<evidence type="ECO:0000313" key="2">
    <source>
        <dbReference type="EMBL" id="MDT0300868.1"/>
    </source>
</evidence>
<gene>
    <name evidence="2" type="ORF">RM446_01940</name>
</gene>
<keyword evidence="1" id="KW-1133">Transmembrane helix</keyword>
<evidence type="ECO:0000256" key="1">
    <source>
        <dbReference type="SAM" id="Phobius"/>
    </source>
</evidence>
<name>A0ABU2KNX6_9ACTN</name>
<dbReference type="Pfam" id="PF02447">
    <property type="entry name" value="GntP_permease"/>
    <property type="match status" value="1"/>
</dbReference>
<dbReference type="RefSeq" id="WP_311543307.1">
    <property type="nucleotide sequence ID" value="NZ_JAVREK010000002.1"/>
</dbReference>
<dbReference type="InterPro" id="IPR003474">
    <property type="entry name" value="Glcn_transporter"/>
</dbReference>
<dbReference type="Proteomes" id="UP001183226">
    <property type="component" value="Unassembled WGS sequence"/>
</dbReference>
<keyword evidence="1" id="KW-0812">Transmembrane</keyword>
<evidence type="ECO:0000313" key="3">
    <source>
        <dbReference type="Proteomes" id="UP001183226"/>
    </source>
</evidence>
<reference evidence="3" key="1">
    <citation type="submission" date="2023-07" db="EMBL/GenBank/DDBJ databases">
        <title>30 novel species of actinomycetes from the DSMZ collection.</title>
        <authorList>
            <person name="Nouioui I."/>
        </authorList>
    </citation>
    <scope>NUCLEOTIDE SEQUENCE [LARGE SCALE GENOMIC DNA]</scope>
    <source>
        <strain evidence="3">DSM 45055</strain>
    </source>
</reference>
<organism evidence="2 3">
    <name type="scientific">Streptomonospora wellingtoniae</name>
    <dbReference type="NCBI Taxonomy" id="3075544"/>
    <lineage>
        <taxon>Bacteria</taxon>
        <taxon>Bacillati</taxon>
        <taxon>Actinomycetota</taxon>
        <taxon>Actinomycetes</taxon>
        <taxon>Streptosporangiales</taxon>
        <taxon>Nocardiopsidaceae</taxon>
        <taxon>Streptomonospora</taxon>
    </lineage>
</organism>
<dbReference type="EMBL" id="JAVREK010000002">
    <property type="protein sequence ID" value="MDT0300868.1"/>
    <property type="molecule type" value="Genomic_DNA"/>
</dbReference>
<feature type="transmembrane region" description="Helical" evidence="1">
    <location>
        <begin position="12"/>
        <end position="31"/>
    </location>
</feature>
<accession>A0ABU2KNX6</accession>
<keyword evidence="3" id="KW-1185">Reference proteome</keyword>
<feature type="transmembrane region" description="Helical" evidence="1">
    <location>
        <begin position="38"/>
        <end position="60"/>
    </location>
</feature>